<proteinExistence type="inferred from homology"/>
<feature type="transmembrane region" description="Helical" evidence="8">
    <location>
        <begin position="195"/>
        <end position="214"/>
    </location>
</feature>
<dbReference type="InterPro" id="IPR005829">
    <property type="entry name" value="Sugar_transporter_CS"/>
</dbReference>
<dbReference type="InterPro" id="IPR020846">
    <property type="entry name" value="MFS_dom"/>
</dbReference>
<feature type="transmembrane region" description="Helical" evidence="8">
    <location>
        <begin position="161"/>
        <end position="183"/>
    </location>
</feature>
<dbReference type="NCBIfam" id="TIGR00879">
    <property type="entry name" value="SP"/>
    <property type="match status" value="1"/>
</dbReference>
<evidence type="ECO:0000256" key="1">
    <source>
        <dbReference type="ARBA" id="ARBA00004141"/>
    </source>
</evidence>
<evidence type="ECO:0000256" key="8">
    <source>
        <dbReference type="SAM" id="Phobius"/>
    </source>
</evidence>
<dbReference type="EMBL" id="KV878131">
    <property type="protein sequence ID" value="OJJ03905.1"/>
    <property type="molecule type" value="Genomic_DNA"/>
</dbReference>
<feature type="domain" description="Major facilitator superfamily (MFS) profile" evidence="9">
    <location>
        <begin position="59"/>
        <end position="502"/>
    </location>
</feature>
<reference evidence="11" key="1">
    <citation type="journal article" date="2017" name="Genome Biol.">
        <title>Comparative genomics reveals high biological diversity and specific adaptations in the industrially and medically important fungal genus Aspergillus.</title>
        <authorList>
            <person name="de Vries R.P."/>
            <person name="Riley R."/>
            <person name="Wiebenga A."/>
            <person name="Aguilar-Osorio G."/>
            <person name="Amillis S."/>
            <person name="Uchima C.A."/>
            <person name="Anderluh G."/>
            <person name="Asadollahi M."/>
            <person name="Askin M."/>
            <person name="Barry K."/>
            <person name="Battaglia E."/>
            <person name="Bayram O."/>
            <person name="Benocci T."/>
            <person name="Braus-Stromeyer S.A."/>
            <person name="Caldana C."/>
            <person name="Canovas D."/>
            <person name="Cerqueira G.C."/>
            <person name="Chen F."/>
            <person name="Chen W."/>
            <person name="Choi C."/>
            <person name="Clum A."/>
            <person name="Dos Santos R.A."/>
            <person name="Damasio A.R."/>
            <person name="Diallinas G."/>
            <person name="Emri T."/>
            <person name="Fekete E."/>
            <person name="Flipphi M."/>
            <person name="Freyberg S."/>
            <person name="Gallo A."/>
            <person name="Gournas C."/>
            <person name="Habgood R."/>
            <person name="Hainaut M."/>
            <person name="Harispe M.L."/>
            <person name="Henrissat B."/>
            <person name="Hilden K.S."/>
            <person name="Hope R."/>
            <person name="Hossain A."/>
            <person name="Karabika E."/>
            <person name="Karaffa L."/>
            <person name="Karanyi Z."/>
            <person name="Krasevec N."/>
            <person name="Kuo A."/>
            <person name="Kusch H."/>
            <person name="LaButti K."/>
            <person name="Lagendijk E.L."/>
            <person name="Lapidus A."/>
            <person name="Levasseur A."/>
            <person name="Lindquist E."/>
            <person name="Lipzen A."/>
            <person name="Logrieco A.F."/>
            <person name="MacCabe A."/>
            <person name="Maekelae M.R."/>
            <person name="Malavazi I."/>
            <person name="Melin P."/>
            <person name="Meyer V."/>
            <person name="Mielnichuk N."/>
            <person name="Miskei M."/>
            <person name="Molnar A.P."/>
            <person name="Mule G."/>
            <person name="Ngan C.Y."/>
            <person name="Orejas M."/>
            <person name="Orosz E."/>
            <person name="Ouedraogo J.P."/>
            <person name="Overkamp K.M."/>
            <person name="Park H.-S."/>
            <person name="Perrone G."/>
            <person name="Piumi F."/>
            <person name="Punt P.J."/>
            <person name="Ram A.F."/>
            <person name="Ramon A."/>
            <person name="Rauscher S."/>
            <person name="Record E."/>
            <person name="Riano-Pachon D.M."/>
            <person name="Robert V."/>
            <person name="Roehrig J."/>
            <person name="Ruller R."/>
            <person name="Salamov A."/>
            <person name="Salih N.S."/>
            <person name="Samson R.A."/>
            <person name="Sandor E."/>
            <person name="Sanguinetti M."/>
            <person name="Schuetze T."/>
            <person name="Sepcic K."/>
            <person name="Shelest E."/>
            <person name="Sherlock G."/>
            <person name="Sophianopoulou V."/>
            <person name="Squina F.M."/>
            <person name="Sun H."/>
            <person name="Susca A."/>
            <person name="Todd R.B."/>
            <person name="Tsang A."/>
            <person name="Unkles S.E."/>
            <person name="van de Wiele N."/>
            <person name="van Rossen-Uffink D."/>
            <person name="Oliveira J.V."/>
            <person name="Vesth T.C."/>
            <person name="Visser J."/>
            <person name="Yu J.-H."/>
            <person name="Zhou M."/>
            <person name="Andersen M.R."/>
            <person name="Archer D.B."/>
            <person name="Baker S.E."/>
            <person name="Benoit I."/>
            <person name="Brakhage A.A."/>
            <person name="Braus G.H."/>
            <person name="Fischer R."/>
            <person name="Frisvad J.C."/>
            <person name="Goldman G.H."/>
            <person name="Houbraken J."/>
            <person name="Oakley B."/>
            <person name="Pocsi I."/>
            <person name="Scazzocchio C."/>
            <person name="Seiboth B."/>
            <person name="vanKuyk P.A."/>
            <person name="Wortman J."/>
            <person name="Dyer P.S."/>
            <person name="Grigoriev I.V."/>
        </authorList>
    </citation>
    <scope>NUCLEOTIDE SEQUENCE [LARGE SCALE GENOMIC DNA]</scope>
    <source>
        <strain evidence="11">CBS 583.65</strain>
    </source>
</reference>
<comment type="similarity">
    <text evidence="2 7">Belongs to the major facilitator superfamily. Sugar transporter (TC 2.A.1.1) family.</text>
</comment>
<feature type="transmembrane region" description="Helical" evidence="8">
    <location>
        <begin position="234"/>
        <end position="256"/>
    </location>
</feature>
<evidence type="ECO:0000256" key="5">
    <source>
        <dbReference type="ARBA" id="ARBA00022989"/>
    </source>
</evidence>
<evidence type="ECO:0000313" key="10">
    <source>
        <dbReference type="EMBL" id="OJJ03905.1"/>
    </source>
</evidence>
<evidence type="ECO:0000259" key="9">
    <source>
        <dbReference type="PROSITE" id="PS50850"/>
    </source>
</evidence>
<accession>A0A1L9PR47</accession>
<dbReference type="GO" id="GO:0005351">
    <property type="term" value="F:carbohydrate:proton symporter activity"/>
    <property type="evidence" value="ECO:0007669"/>
    <property type="project" value="TreeGrafter"/>
</dbReference>
<evidence type="ECO:0000313" key="11">
    <source>
        <dbReference type="Proteomes" id="UP000184073"/>
    </source>
</evidence>
<protein>
    <recommendedName>
        <fullName evidence="9">Major facilitator superfamily (MFS) profile domain-containing protein</fullName>
    </recommendedName>
</protein>
<evidence type="ECO:0000256" key="2">
    <source>
        <dbReference type="ARBA" id="ARBA00010992"/>
    </source>
</evidence>
<comment type="subcellular location">
    <subcellularLocation>
        <location evidence="1">Membrane</location>
        <topology evidence="1">Multi-pass membrane protein</topology>
    </subcellularLocation>
</comment>
<feature type="transmembrane region" description="Helical" evidence="8">
    <location>
        <begin position="480"/>
        <end position="496"/>
    </location>
</feature>
<dbReference type="OrthoDB" id="6612291at2759"/>
<dbReference type="PANTHER" id="PTHR48022">
    <property type="entry name" value="PLASTIDIC GLUCOSE TRANSPORTER 4"/>
    <property type="match status" value="1"/>
</dbReference>
<evidence type="ECO:0000256" key="4">
    <source>
        <dbReference type="ARBA" id="ARBA00022692"/>
    </source>
</evidence>
<dbReference type="InterPro" id="IPR003663">
    <property type="entry name" value="Sugar/inositol_transpt"/>
</dbReference>
<keyword evidence="5 8" id="KW-1133">Transmembrane helix</keyword>
<dbReference type="PROSITE" id="PS00217">
    <property type="entry name" value="SUGAR_TRANSPORT_2"/>
    <property type="match status" value="1"/>
</dbReference>
<feature type="transmembrane region" description="Helical" evidence="8">
    <location>
        <begin position="452"/>
        <end position="468"/>
    </location>
</feature>
<name>A0A1L9PR47_ASPVE</name>
<dbReference type="AlphaFoldDB" id="A0A1L9PR47"/>
<dbReference type="InterPro" id="IPR005828">
    <property type="entry name" value="MFS_sugar_transport-like"/>
</dbReference>
<keyword evidence="6 8" id="KW-0472">Membrane</keyword>
<dbReference type="Pfam" id="PF00083">
    <property type="entry name" value="Sugar_tr"/>
    <property type="match status" value="1"/>
</dbReference>
<evidence type="ECO:0000256" key="7">
    <source>
        <dbReference type="RuleBase" id="RU003346"/>
    </source>
</evidence>
<feature type="transmembrane region" description="Helical" evidence="8">
    <location>
        <begin position="137"/>
        <end position="155"/>
    </location>
</feature>
<dbReference type="RefSeq" id="XP_040669667.1">
    <property type="nucleotide sequence ID" value="XM_040815679.1"/>
</dbReference>
<evidence type="ECO:0000256" key="6">
    <source>
        <dbReference type="ARBA" id="ARBA00023136"/>
    </source>
</evidence>
<dbReference type="GO" id="GO:0016020">
    <property type="term" value="C:membrane"/>
    <property type="evidence" value="ECO:0007669"/>
    <property type="project" value="UniProtKB-SubCell"/>
</dbReference>
<dbReference type="SUPFAM" id="SSF103473">
    <property type="entry name" value="MFS general substrate transporter"/>
    <property type="match status" value="1"/>
</dbReference>
<feature type="transmembrane region" description="Helical" evidence="8">
    <location>
        <begin position="412"/>
        <end position="432"/>
    </location>
</feature>
<dbReference type="Gene3D" id="1.20.1250.20">
    <property type="entry name" value="MFS general substrate transporter like domains"/>
    <property type="match status" value="1"/>
</dbReference>
<evidence type="ECO:0000256" key="3">
    <source>
        <dbReference type="ARBA" id="ARBA00022448"/>
    </source>
</evidence>
<keyword evidence="11" id="KW-1185">Reference proteome</keyword>
<dbReference type="PROSITE" id="PS50850">
    <property type="entry name" value="MFS"/>
    <property type="match status" value="1"/>
</dbReference>
<dbReference type="InterPro" id="IPR036259">
    <property type="entry name" value="MFS_trans_sf"/>
</dbReference>
<keyword evidence="3 7" id="KW-0813">Transport</keyword>
<organism evidence="10 11">
    <name type="scientific">Aspergillus versicolor CBS 583.65</name>
    <dbReference type="NCBI Taxonomy" id="1036611"/>
    <lineage>
        <taxon>Eukaryota</taxon>
        <taxon>Fungi</taxon>
        <taxon>Dikarya</taxon>
        <taxon>Ascomycota</taxon>
        <taxon>Pezizomycotina</taxon>
        <taxon>Eurotiomycetes</taxon>
        <taxon>Eurotiomycetidae</taxon>
        <taxon>Eurotiales</taxon>
        <taxon>Aspergillaceae</taxon>
        <taxon>Aspergillus</taxon>
        <taxon>Aspergillus subgen. Nidulantes</taxon>
    </lineage>
</organism>
<sequence length="564" mass="62631">MVATKPSQSDHVEMISSAIEDPPGKDGMTVAEKAYIATESEHTMTVWDALKRYRKACLWSMAFSLTIIMDGYDTAILGSLQAFPAFQYKFGHQVGDTADYQLSPRWQAAIGLSNPLGNLIGVYINAFLTERIGHKKTLLGTLVYLCAAICITFFAQSVQMFFAGSLLSGFAWGVFTTMAPAYASEVCPVVLRSYLETWVVICWGLGQFVSFGLLKSYSSQKRDYWAWRIPIGVQWAWPVIIIPIIAFAPDSPWWLVRKGRVDAAERSVLRISTATRQEAKQAVALTTHTNELEKAECEGTGLLDCFRGNNLWRTEIACAAWTIQQLSGFVVSGYGTYFFQQAGLKTEDSFSMSVGQAGIHLVCNLVALPVHGRFGRRPLFLVGIVLMACTWFIIGFVALAPASSAQGYAESAIYMLWYVVYQITIGPGSYIIVGETSTTRLRSHTISIARNCYNITSILNTVVGPYILNPTAGNWKGKCGFLTGGLLVLSFVWAFFRLPEMIGRTYEELDILFAMNLSARQFKNRLLSTFTIASCDRRQDASYLHLLWKEIATGKLCYTGCLAY</sequence>
<dbReference type="VEuPathDB" id="FungiDB:ASPVEDRAFT_63458"/>
<dbReference type="GeneID" id="63731190"/>
<dbReference type="InterPro" id="IPR050360">
    <property type="entry name" value="MFS_Sugar_Transporters"/>
</dbReference>
<gene>
    <name evidence="10" type="ORF">ASPVEDRAFT_63458</name>
</gene>
<dbReference type="FunFam" id="1.20.1250.20:FF:000078">
    <property type="entry name" value="MFS maltose transporter, putative"/>
    <property type="match status" value="1"/>
</dbReference>
<dbReference type="PANTHER" id="PTHR48022:SF41">
    <property type="entry name" value="MAJOR FACILITATOR SUPERFAMILY (MFS) PROFILE DOMAIN-CONTAINING PROTEIN"/>
    <property type="match status" value="1"/>
</dbReference>
<feature type="transmembrane region" description="Helical" evidence="8">
    <location>
        <begin position="379"/>
        <end position="400"/>
    </location>
</feature>
<keyword evidence="4 8" id="KW-0812">Transmembrane</keyword>
<dbReference type="Proteomes" id="UP000184073">
    <property type="component" value="Unassembled WGS sequence"/>
</dbReference>